<dbReference type="Pfam" id="PF02049">
    <property type="entry name" value="FliE"/>
    <property type="match status" value="1"/>
</dbReference>
<keyword evidence="8" id="KW-1185">Reference proteome</keyword>
<keyword evidence="7" id="KW-0966">Cell projection</keyword>
<dbReference type="NCBIfam" id="TIGR00205">
    <property type="entry name" value="fliE"/>
    <property type="match status" value="1"/>
</dbReference>
<organism evidence="7 8">
    <name type="scientific">Desulfatitalea alkaliphila</name>
    <dbReference type="NCBI Taxonomy" id="2929485"/>
    <lineage>
        <taxon>Bacteria</taxon>
        <taxon>Pseudomonadati</taxon>
        <taxon>Thermodesulfobacteriota</taxon>
        <taxon>Desulfobacteria</taxon>
        <taxon>Desulfobacterales</taxon>
        <taxon>Desulfosarcinaceae</taxon>
        <taxon>Desulfatitalea</taxon>
    </lineage>
</organism>
<keyword evidence="7" id="KW-0282">Flagellum</keyword>
<comment type="similarity">
    <text evidence="2 4">Belongs to the FliE family.</text>
</comment>
<comment type="caution">
    <text evidence="7">The sequence shown here is derived from an EMBL/GenBank/DDBJ whole genome shotgun (WGS) entry which is preliminary data.</text>
</comment>
<protein>
    <recommendedName>
        <fullName evidence="4 5">Flagellar hook-basal body complex protein FliE</fullName>
    </recommendedName>
</protein>
<dbReference type="GO" id="GO:0003774">
    <property type="term" value="F:cytoskeletal motor activity"/>
    <property type="evidence" value="ECO:0007669"/>
    <property type="project" value="InterPro"/>
</dbReference>
<evidence type="ECO:0000256" key="3">
    <source>
        <dbReference type="ARBA" id="ARBA00023143"/>
    </source>
</evidence>
<dbReference type="Proteomes" id="UP001165427">
    <property type="component" value="Unassembled WGS sequence"/>
</dbReference>
<evidence type="ECO:0000256" key="2">
    <source>
        <dbReference type="ARBA" id="ARBA00009272"/>
    </source>
</evidence>
<dbReference type="AlphaFoldDB" id="A0AA41UKC7"/>
<dbReference type="GO" id="GO:0071973">
    <property type="term" value="P:bacterial-type flagellum-dependent cell motility"/>
    <property type="evidence" value="ECO:0007669"/>
    <property type="project" value="InterPro"/>
</dbReference>
<gene>
    <name evidence="4 7" type="primary">fliE</name>
    <name evidence="7" type="ORF">MRX98_12075</name>
</gene>
<dbReference type="PANTHER" id="PTHR34653:SF1">
    <property type="entry name" value="FLAGELLAR HOOK-BASAL BODY COMPLEX PROTEIN FLIE"/>
    <property type="match status" value="1"/>
</dbReference>
<name>A0AA41UKC7_9BACT</name>
<comment type="subcellular location">
    <subcellularLocation>
        <location evidence="1 4">Bacterial flagellum basal body</location>
    </subcellularLocation>
</comment>
<feature type="region of interest" description="Disordered" evidence="6">
    <location>
        <begin position="1"/>
        <end position="24"/>
    </location>
</feature>
<evidence type="ECO:0000256" key="5">
    <source>
        <dbReference type="NCBIfam" id="TIGR00205"/>
    </source>
</evidence>
<dbReference type="PANTHER" id="PTHR34653">
    <property type="match status" value="1"/>
</dbReference>
<keyword evidence="3 4" id="KW-0975">Bacterial flagellum</keyword>
<dbReference type="PRINTS" id="PR01006">
    <property type="entry name" value="FLGHOOKFLIE"/>
</dbReference>
<evidence type="ECO:0000256" key="6">
    <source>
        <dbReference type="SAM" id="MobiDB-lite"/>
    </source>
</evidence>
<keyword evidence="7" id="KW-0969">Cilium</keyword>
<dbReference type="InterPro" id="IPR001624">
    <property type="entry name" value="FliE"/>
</dbReference>
<evidence type="ECO:0000256" key="4">
    <source>
        <dbReference type="HAMAP-Rule" id="MF_00724"/>
    </source>
</evidence>
<dbReference type="RefSeq" id="WP_246908525.1">
    <property type="nucleotide sequence ID" value="NZ_JALJRB010000012.1"/>
</dbReference>
<evidence type="ECO:0000313" key="7">
    <source>
        <dbReference type="EMBL" id="MCJ8501312.1"/>
    </source>
</evidence>
<accession>A0AA41UKC7</accession>
<reference evidence="7" key="1">
    <citation type="submission" date="2022-04" db="EMBL/GenBank/DDBJ databases">
        <title>Desulfatitalea alkaliphila sp. nov., a novel anaerobic sulfate-reducing bacterium isolated from terrestrial mud volcano, Taman Peninsula, Russia.</title>
        <authorList>
            <person name="Khomyakova M.A."/>
            <person name="Merkel A.Y."/>
            <person name="Slobodkin A.I."/>
        </authorList>
    </citation>
    <scope>NUCLEOTIDE SEQUENCE</scope>
    <source>
        <strain evidence="7">M08but</strain>
    </source>
</reference>
<dbReference type="HAMAP" id="MF_00724">
    <property type="entry name" value="FliE"/>
    <property type="match status" value="1"/>
</dbReference>
<evidence type="ECO:0000256" key="1">
    <source>
        <dbReference type="ARBA" id="ARBA00004117"/>
    </source>
</evidence>
<proteinExistence type="inferred from homology"/>
<dbReference type="GO" id="GO:0005198">
    <property type="term" value="F:structural molecule activity"/>
    <property type="evidence" value="ECO:0007669"/>
    <property type="project" value="UniProtKB-UniRule"/>
</dbReference>
<evidence type="ECO:0000313" key="8">
    <source>
        <dbReference type="Proteomes" id="UP001165427"/>
    </source>
</evidence>
<dbReference type="GO" id="GO:0009425">
    <property type="term" value="C:bacterial-type flagellum basal body"/>
    <property type="evidence" value="ECO:0007669"/>
    <property type="project" value="UniProtKB-SubCell"/>
</dbReference>
<sequence length="101" mass="11200">MSQWPISSIGAPTGRPVIESNAPAVKPDGTSFGQWLNESLQEVNRMRNASDDATRKLITGESKDIHNTMIQAQKAGIAMDLVVELRNKVIAAYEEIKRMQF</sequence>
<dbReference type="EMBL" id="JALJRB010000012">
    <property type="protein sequence ID" value="MCJ8501312.1"/>
    <property type="molecule type" value="Genomic_DNA"/>
</dbReference>